<evidence type="ECO:0000313" key="9">
    <source>
        <dbReference type="Proteomes" id="UP000561459"/>
    </source>
</evidence>
<evidence type="ECO:0000256" key="1">
    <source>
        <dbReference type="ARBA" id="ARBA00004141"/>
    </source>
</evidence>
<proteinExistence type="predicted"/>
<keyword evidence="2" id="KW-0813">Transport</keyword>
<keyword evidence="5 6" id="KW-0472">Membrane</keyword>
<evidence type="ECO:0000256" key="2">
    <source>
        <dbReference type="ARBA" id="ARBA00022448"/>
    </source>
</evidence>
<dbReference type="InterPro" id="IPR044770">
    <property type="entry name" value="MFS_spinster-like"/>
</dbReference>
<feature type="transmembrane region" description="Helical" evidence="6">
    <location>
        <begin position="401"/>
        <end position="421"/>
    </location>
</feature>
<dbReference type="PROSITE" id="PS50850">
    <property type="entry name" value="MFS"/>
    <property type="match status" value="1"/>
</dbReference>
<evidence type="ECO:0000259" key="7">
    <source>
        <dbReference type="PROSITE" id="PS50850"/>
    </source>
</evidence>
<name>A0A7W6C0Z4_9SPHN</name>
<feature type="domain" description="Major facilitator superfamily (MFS) profile" evidence="7">
    <location>
        <begin position="18"/>
        <end position="426"/>
    </location>
</feature>
<feature type="transmembrane region" description="Helical" evidence="6">
    <location>
        <begin position="84"/>
        <end position="103"/>
    </location>
</feature>
<comment type="subcellular location">
    <subcellularLocation>
        <location evidence="1">Membrane</location>
        <topology evidence="1">Multi-pass membrane protein</topology>
    </subcellularLocation>
</comment>
<evidence type="ECO:0000313" key="8">
    <source>
        <dbReference type="EMBL" id="MBB3941483.1"/>
    </source>
</evidence>
<feature type="transmembrane region" description="Helical" evidence="6">
    <location>
        <begin position="308"/>
        <end position="326"/>
    </location>
</feature>
<dbReference type="SUPFAM" id="SSF103473">
    <property type="entry name" value="MFS general substrate transporter"/>
    <property type="match status" value="1"/>
</dbReference>
<evidence type="ECO:0000256" key="5">
    <source>
        <dbReference type="ARBA" id="ARBA00023136"/>
    </source>
</evidence>
<dbReference type="AlphaFoldDB" id="A0A7W6C0Z4"/>
<dbReference type="InterPro" id="IPR011701">
    <property type="entry name" value="MFS"/>
</dbReference>
<organism evidence="8 9">
    <name type="scientific">Novosphingobium fluoreni</name>
    <dbReference type="NCBI Taxonomy" id="1391222"/>
    <lineage>
        <taxon>Bacteria</taxon>
        <taxon>Pseudomonadati</taxon>
        <taxon>Pseudomonadota</taxon>
        <taxon>Alphaproteobacteria</taxon>
        <taxon>Sphingomonadales</taxon>
        <taxon>Sphingomonadaceae</taxon>
        <taxon>Novosphingobium</taxon>
    </lineage>
</organism>
<feature type="transmembrane region" description="Helical" evidence="6">
    <location>
        <begin position="369"/>
        <end position="389"/>
    </location>
</feature>
<reference evidence="8 9" key="1">
    <citation type="submission" date="2020-08" db="EMBL/GenBank/DDBJ databases">
        <title>Genomic Encyclopedia of Type Strains, Phase IV (KMG-IV): sequencing the most valuable type-strain genomes for metagenomic binning, comparative biology and taxonomic classification.</title>
        <authorList>
            <person name="Goeker M."/>
        </authorList>
    </citation>
    <scope>NUCLEOTIDE SEQUENCE [LARGE SCALE GENOMIC DNA]</scope>
    <source>
        <strain evidence="8 9">DSM 27568</strain>
    </source>
</reference>
<dbReference type="RefSeq" id="WP_183618368.1">
    <property type="nucleotide sequence ID" value="NZ_JACIDY010000009.1"/>
</dbReference>
<keyword evidence="9" id="KW-1185">Reference proteome</keyword>
<dbReference type="PANTHER" id="PTHR23505">
    <property type="entry name" value="SPINSTER"/>
    <property type="match status" value="1"/>
</dbReference>
<feature type="transmembrane region" description="Helical" evidence="6">
    <location>
        <begin position="144"/>
        <end position="166"/>
    </location>
</feature>
<evidence type="ECO:0000256" key="4">
    <source>
        <dbReference type="ARBA" id="ARBA00022989"/>
    </source>
</evidence>
<sequence length="433" mass="46489">MRNAGTARAGFNWRGWYTVFVCVVLYLLSSVDRQIINLLVEPIQAEFRVGDFEIGLLIGPAFGLCYALATFPLAWLADRMSRRLLIFCCVLVWASAACTSGLARDFHELFAARIIVGIGEAALLPTSYVLIAGRFERNRLALPLSILTLGAVGGLSVAMGLGAWLLQVGDRIAFPVLGQLPPWRAAFVLSGAPGFLLAFLILTVAREERHAALGSDHPDVHGLWRFIRKNRAIIVALLVGFGLLQVVSGAIVGWFPTHLIRTYGWTASQAGATLAMTTLVVASLGKLIAGISVDWLFRHGRSDAHFRYAVVTAALALPFLVGATIAPTPMIAVALIAFYFIGPYSSVGYGSAFVQLFSPVVLRGRVSGLYLLVCNLFAMAGPVVVGAMTDRVFADKSKLGTSLGIVTSVAMLLAIAFLAFAMPRVRAALREAH</sequence>
<feature type="transmembrane region" description="Helical" evidence="6">
    <location>
        <begin position="232"/>
        <end position="255"/>
    </location>
</feature>
<feature type="transmembrane region" description="Helical" evidence="6">
    <location>
        <begin position="186"/>
        <end position="205"/>
    </location>
</feature>
<keyword evidence="3 6" id="KW-0812">Transmembrane</keyword>
<dbReference type="Proteomes" id="UP000561459">
    <property type="component" value="Unassembled WGS sequence"/>
</dbReference>
<protein>
    <submittedName>
        <fullName evidence="8">MFS family permease</fullName>
    </submittedName>
</protein>
<accession>A0A7W6C0Z4</accession>
<dbReference type="InterPro" id="IPR020846">
    <property type="entry name" value="MFS_dom"/>
</dbReference>
<evidence type="ECO:0000256" key="6">
    <source>
        <dbReference type="SAM" id="Phobius"/>
    </source>
</evidence>
<dbReference type="EMBL" id="JACIDY010000009">
    <property type="protein sequence ID" value="MBB3941483.1"/>
    <property type="molecule type" value="Genomic_DNA"/>
</dbReference>
<dbReference type="Pfam" id="PF07690">
    <property type="entry name" value="MFS_1"/>
    <property type="match status" value="1"/>
</dbReference>
<dbReference type="Gene3D" id="1.20.1250.20">
    <property type="entry name" value="MFS general substrate transporter like domains"/>
    <property type="match status" value="1"/>
</dbReference>
<feature type="transmembrane region" description="Helical" evidence="6">
    <location>
        <begin position="275"/>
        <end position="296"/>
    </location>
</feature>
<comment type="caution">
    <text evidence="8">The sequence shown here is derived from an EMBL/GenBank/DDBJ whole genome shotgun (WGS) entry which is preliminary data.</text>
</comment>
<keyword evidence="4 6" id="KW-1133">Transmembrane helix</keyword>
<feature type="transmembrane region" description="Helical" evidence="6">
    <location>
        <begin position="109"/>
        <end position="132"/>
    </location>
</feature>
<gene>
    <name evidence="8" type="ORF">GGR39_003160</name>
</gene>
<evidence type="ECO:0000256" key="3">
    <source>
        <dbReference type="ARBA" id="ARBA00022692"/>
    </source>
</evidence>
<dbReference type="PANTHER" id="PTHR23505:SF79">
    <property type="entry name" value="PROTEIN SPINSTER"/>
    <property type="match status" value="1"/>
</dbReference>
<feature type="transmembrane region" description="Helical" evidence="6">
    <location>
        <begin position="57"/>
        <end position="77"/>
    </location>
</feature>
<dbReference type="GO" id="GO:0022857">
    <property type="term" value="F:transmembrane transporter activity"/>
    <property type="evidence" value="ECO:0007669"/>
    <property type="project" value="InterPro"/>
</dbReference>
<dbReference type="InterPro" id="IPR036259">
    <property type="entry name" value="MFS_trans_sf"/>
</dbReference>
<feature type="transmembrane region" description="Helical" evidence="6">
    <location>
        <begin position="332"/>
        <end position="357"/>
    </location>
</feature>
<dbReference type="GO" id="GO:0016020">
    <property type="term" value="C:membrane"/>
    <property type="evidence" value="ECO:0007669"/>
    <property type="project" value="UniProtKB-SubCell"/>
</dbReference>